<feature type="compositionally biased region" description="Basic and acidic residues" evidence="1">
    <location>
        <begin position="1"/>
        <end position="18"/>
    </location>
</feature>
<gene>
    <name evidence="2" type="ORF">NX782_19625</name>
</gene>
<evidence type="ECO:0000313" key="2">
    <source>
        <dbReference type="EMBL" id="MCS0591403.1"/>
    </source>
</evidence>
<accession>A0ABT2AB78</accession>
<protein>
    <recommendedName>
        <fullName evidence="4">Stress protein</fullName>
    </recommendedName>
</protein>
<name>A0ABT2AB78_9BURK</name>
<sequence>MADNMDKKDKTRHGKQDVLDQGGVGFTNDDAAGTSLQGQSAGEANRQSADPGQSAGASNGKAWREDVPDQSGVGFTAEDGGSAQGGGQNKQNSQSGGQGSQSGSGQYTGGAGASESRQSGFVHSSPEANVFPAGSRQGDNSDRSTGGHSAAGTPDEGRLGGSNGASAAGTTGNDPDR</sequence>
<evidence type="ECO:0000313" key="3">
    <source>
        <dbReference type="Proteomes" id="UP001205560"/>
    </source>
</evidence>
<proteinExistence type="predicted"/>
<keyword evidence="3" id="KW-1185">Reference proteome</keyword>
<evidence type="ECO:0008006" key="4">
    <source>
        <dbReference type="Google" id="ProtNLM"/>
    </source>
</evidence>
<evidence type="ECO:0000256" key="1">
    <source>
        <dbReference type="SAM" id="MobiDB-lite"/>
    </source>
</evidence>
<feature type="region of interest" description="Disordered" evidence="1">
    <location>
        <begin position="1"/>
        <end position="177"/>
    </location>
</feature>
<feature type="compositionally biased region" description="Low complexity" evidence="1">
    <location>
        <begin position="164"/>
        <end position="177"/>
    </location>
</feature>
<organism evidence="2 3">
    <name type="scientific">Massilia norwichensis</name>
    <dbReference type="NCBI Taxonomy" id="1442366"/>
    <lineage>
        <taxon>Bacteria</taxon>
        <taxon>Pseudomonadati</taxon>
        <taxon>Pseudomonadota</taxon>
        <taxon>Betaproteobacteria</taxon>
        <taxon>Burkholderiales</taxon>
        <taxon>Oxalobacteraceae</taxon>
        <taxon>Telluria group</taxon>
        <taxon>Massilia</taxon>
    </lineage>
</organism>
<reference evidence="2 3" key="1">
    <citation type="submission" date="2022-08" db="EMBL/GenBank/DDBJ databases">
        <title>Reclassification of Massilia species as members of the genera Telluria, Duganella, Pseudoduganella, Mokoshia gen. nov. and Zemynaea gen. nov. using orthogonal and non-orthogonal genome-based approaches.</title>
        <authorList>
            <person name="Bowman J.P."/>
        </authorList>
    </citation>
    <scope>NUCLEOTIDE SEQUENCE [LARGE SCALE GENOMIC DNA]</scope>
    <source>
        <strain evidence="2 3">LMG 28164</strain>
    </source>
</reference>
<feature type="compositionally biased region" description="Gly residues" evidence="1">
    <location>
        <begin position="96"/>
        <end position="112"/>
    </location>
</feature>
<feature type="compositionally biased region" description="Polar residues" evidence="1">
    <location>
        <begin position="34"/>
        <end position="57"/>
    </location>
</feature>
<comment type="caution">
    <text evidence="2">The sequence shown here is derived from an EMBL/GenBank/DDBJ whole genome shotgun (WGS) entry which is preliminary data.</text>
</comment>
<dbReference type="EMBL" id="JANUGX010000026">
    <property type="protein sequence ID" value="MCS0591403.1"/>
    <property type="molecule type" value="Genomic_DNA"/>
</dbReference>
<dbReference type="Proteomes" id="UP001205560">
    <property type="component" value="Unassembled WGS sequence"/>
</dbReference>
<dbReference type="RefSeq" id="WP_258847172.1">
    <property type="nucleotide sequence ID" value="NZ_JANUGX010000026.1"/>
</dbReference>